<name>A0AAX7UX40_ASTCA</name>
<dbReference type="Ensembl" id="ENSACLT00000080248.1">
    <property type="protein sequence ID" value="ENSACLP00000073884.1"/>
    <property type="gene ID" value="ENSACLG00000028624.1"/>
</dbReference>
<dbReference type="Proteomes" id="UP000265100">
    <property type="component" value="Chromosome 5"/>
</dbReference>
<reference evidence="1" key="2">
    <citation type="submission" date="2025-08" db="UniProtKB">
        <authorList>
            <consortium name="Ensembl"/>
        </authorList>
    </citation>
    <scope>IDENTIFICATION</scope>
</reference>
<evidence type="ECO:0000313" key="2">
    <source>
        <dbReference type="Proteomes" id="UP000265100"/>
    </source>
</evidence>
<organism evidence="1 2">
    <name type="scientific">Astatotilapia calliptera</name>
    <name type="common">Eastern happy</name>
    <name type="synonym">Chromis callipterus</name>
    <dbReference type="NCBI Taxonomy" id="8154"/>
    <lineage>
        <taxon>Eukaryota</taxon>
        <taxon>Metazoa</taxon>
        <taxon>Chordata</taxon>
        <taxon>Craniata</taxon>
        <taxon>Vertebrata</taxon>
        <taxon>Euteleostomi</taxon>
        <taxon>Actinopterygii</taxon>
        <taxon>Neopterygii</taxon>
        <taxon>Teleostei</taxon>
        <taxon>Neoteleostei</taxon>
        <taxon>Acanthomorphata</taxon>
        <taxon>Ovalentaria</taxon>
        <taxon>Cichlomorphae</taxon>
        <taxon>Cichliformes</taxon>
        <taxon>Cichlidae</taxon>
        <taxon>African cichlids</taxon>
        <taxon>Pseudocrenilabrinae</taxon>
        <taxon>Haplochromini</taxon>
        <taxon>Astatotilapia</taxon>
    </lineage>
</organism>
<keyword evidence="2" id="KW-1185">Reference proteome</keyword>
<reference evidence="1" key="1">
    <citation type="submission" date="2018-05" db="EMBL/GenBank/DDBJ databases">
        <authorList>
            <person name="Datahose"/>
        </authorList>
    </citation>
    <scope>NUCLEOTIDE SEQUENCE</scope>
</reference>
<proteinExistence type="predicted"/>
<dbReference type="AlphaFoldDB" id="A0AAX7UX40"/>
<evidence type="ECO:0000313" key="1">
    <source>
        <dbReference type="Ensembl" id="ENSACLP00000073884.1"/>
    </source>
</evidence>
<sequence>VEASPSSRALHHSPSWSVNPYRAWRLYLYSTTVLKSRNSNLIYIVLVRLPEGATMGGLFRTGYATEYCYSHVRSCYGSIKQVVLKIPHHDKINKMLQNQPNIQLRTDYFESPF</sequence>
<protein>
    <submittedName>
        <fullName evidence="1">Uncharacterized protein</fullName>
    </submittedName>
</protein>
<reference evidence="1" key="3">
    <citation type="submission" date="2025-09" db="UniProtKB">
        <authorList>
            <consortium name="Ensembl"/>
        </authorList>
    </citation>
    <scope>IDENTIFICATION</scope>
</reference>
<accession>A0AAX7UX40</accession>